<dbReference type="EMBL" id="CP017146">
    <property type="protein sequence ID" value="QHO70825.1"/>
    <property type="molecule type" value="Genomic_DNA"/>
</dbReference>
<dbReference type="OrthoDB" id="9764271at2"/>
<dbReference type="PANTHER" id="PTHR30032:SF4">
    <property type="entry name" value="AMIDASE ENHANCER"/>
    <property type="match status" value="1"/>
</dbReference>
<dbReference type="GO" id="GO:0030288">
    <property type="term" value="C:outer membrane-bounded periplasmic space"/>
    <property type="evidence" value="ECO:0007669"/>
    <property type="project" value="TreeGrafter"/>
</dbReference>
<gene>
    <name evidence="1" type="ORF">BHD05_15395</name>
</gene>
<dbReference type="AlphaFoldDB" id="A0A7L5ALX3"/>
<evidence type="ECO:0000313" key="1">
    <source>
        <dbReference type="EMBL" id="QHO70825.1"/>
    </source>
</evidence>
<name>A0A7L5ALX3_9MICO</name>
<protein>
    <recommendedName>
        <fullName evidence="3">Cell wall-binding protein</fullName>
    </recommendedName>
</protein>
<accession>A0A7L5ALX3</accession>
<evidence type="ECO:0008006" key="3">
    <source>
        <dbReference type="Google" id="ProtNLM"/>
    </source>
</evidence>
<proteinExistence type="predicted"/>
<reference evidence="1 2" key="1">
    <citation type="submission" date="2016-09" db="EMBL/GenBank/DDBJ databases">
        <title>Complete genome sequence of microbes from the polar regions.</title>
        <authorList>
            <person name="Liao L."/>
            <person name="Chen B."/>
        </authorList>
    </citation>
    <scope>NUCLEOTIDE SEQUENCE [LARGE SCALE GENOMIC DNA]</scope>
    <source>
        <strain evidence="1 2">ZS314</strain>
    </source>
</reference>
<organism evidence="1 2">
    <name type="scientific">Marisediminicola antarctica</name>
    <dbReference type="NCBI Taxonomy" id="674079"/>
    <lineage>
        <taxon>Bacteria</taxon>
        <taxon>Bacillati</taxon>
        <taxon>Actinomycetota</taxon>
        <taxon>Actinomycetes</taxon>
        <taxon>Micrococcales</taxon>
        <taxon>Microbacteriaceae</taxon>
        <taxon>Marisediminicola</taxon>
    </lineage>
</organism>
<evidence type="ECO:0000313" key="2">
    <source>
        <dbReference type="Proteomes" id="UP000464507"/>
    </source>
</evidence>
<dbReference type="Proteomes" id="UP000464507">
    <property type="component" value="Chromosome"/>
</dbReference>
<dbReference type="Pfam" id="PF04122">
    <property type="entry name" value="CW_binding_2"/>
    <property type="match status" value="3"/>
</dbReference>
<dbReference type="PANTHER" id="PTHR30032">
    <property type="entry name" value="N-ACETYLMURAMOYL-L-ALANINE AMIDASE-RELATED"/>
    <property type="match status" value="1"/>
</dbReference>
<sequence length="563" mass="58169">MGVTAILATGLVAVTPADSSSALSGSEFQPGRIISDTEFYKGDAMTEAQIQSFLDAKIGACFNAQCLNVLRHTMPSKVRLVSSRTGDLRCDAFQGGTDLRASTIIYRAQVACGISAKVILVTLQKEQALATSRAPSKATLDRAMGYACPDTAPCAVTSLGFGNQVYMGALQLKTYKTNKFGMQPGTHTIGWHPSASCGSSTFVVENYATAALYNYTPYRPNTAAINNLGGRGDACSSYGNRNFWVFYYSWFGNPNDITPSAAVARVGGADRYVVAATLAQQNFPTAPVTTVYIATGLDFPDGLSASAAAAHAGAPLLLVKGATIPAEIRAQLVRLKPQNIVVSGGAGIVPDSVYTELAKFATTTIRRDAGADRYETSRIVARAAFATATTAYIATGADFPDALSASAAAATVDAPVILVPGYDTAVDEATLQVLRDLGVTSVTIAGGAGAVSAGIEAQLKGVLGAGKVLRHGGADRYAVSEAINRASFDTSDKVYIATGSNFPDALAGAAVAGGQNAPLYVVRGSCFPKNVLQDIVDSGAKTVVLLGGTAVLSSDLATWANCP</sequence>
<keyword evidence="2" id="KW-1185">Reference proteome</keyword>
<dbReference type="KEGG" id="mant:BHD05_15395"/>
<dbReference type="InterPro" id="IPR051922">
    <property type="entry name" value="Bact_Sporulation_Assoc"/>
</dbReference>
<dbReference type="InterPro" id="IPR007253">
    <property type="entry name" value="Cell_wall-bd_2"/>
</dbReference>
<dbReference type="RefSeq" id="WP_161887219.1">
    <property type="nucleotide sequence ID" value="NZ_CP017146.1"/>
</dbReference>